<proteinExistence type="predicted"/>
<dbReference type="WBParaSite" id="HCON_00059110-00001">
    <property type="protein sequence ID" value="HCON_00059110-00001"/>
    <property type="gene ID" value="HCON_00059110"/>
</dbReference>
<name>A0A7I4Y8X5_HAECO</name>
<dbReference type="Proteomes" id="UP000025227">
    <property type="component" value="Unplaced"/>
</dbReference>
<evidence type="ECO:0000313" key="1">
    <source>
        <dbReference type="Proteomes" id="UP000025227"/>
    </source>
</evidence>
<sequence length="57" mass="6358">AVSGVTHLVGCLSERTRHTCFPNTSWVCIWCLKDGGKPRTEPGLTMEEGQRNWIVIS</sequence>
<dbReference type="AlphaFoldDB" id="A0A7I4Y8X5"/>
<protein>
    <submittedName>
        <fullName evidence="2">Insulin-like growth factor 2 receptor</fullName>
    </submittedName>
</protein>
<evidence type="ECO:0000313" key="2">
    <source>
        <dbReference type="WBParaSite" id="HCON_00059110-00001"/>
    </source>
</evidence>
<organism evidence="1 2">
    <name type="scientific">Haemonchus contortus</name>
    <name type="common">Barber pole worm</name>
    <dbReference type="NCBI Taxonomy" id="6289"/>
    <lineage>
        <taxon>Eukaryota</taxon>
        <taxon>Metazoa</taxon>
        <taxon>Ecdysozoa</taxon>
        <taxon>Nematoda</taxon>
        <taxon>Chromadorea</taxon>
        <taxon>Rhabditida</taxon>
        <taxon>Rhabditina</taxon>
        <taxon>Rhabditomorpha</taxon>
        <taxon>Strongyloidea</taxon>
        <taxon>Trichostrongylidae</taxon>
        <taxon>Haemonchus</taxon>
    </lineage>
</organism>
<accession>A0A7I4Y8X5</accession>
<keyword evidence="1" id="KW-1185">Reference proteome</keyword>
<reference evidence="2" key="1">
    <citation type="submission" date="2020-12" db="UniProtKB">
        <authorList>
            <consortium name="WormBaseParasite"/>
        </authorList>
    </citation>
    <scope>IDENTIFICATION</scope>
    <source>
        <strain evidence="2">MHco3</strain>
    </source>
</reference>